<dbReference type="RefSeq" id="WP_136542174.1">
    <property type="nucleotide sequence ID" value="NZ_STGU01000008.1"/>
</dbReference>
<dbReference type="Gene3D" id="3.10.620.30">
    <property type="match status" value="1"/>
</dbReference>
<dbReference type="PANTHER" id="PTHR39327:SF1">
    <property type="entry name" value="BLR5470 PROTEIN"/>
    <property type="match status" value="1"/>
</dbReference>
<dbReference type="EMBL" id="STGU01000008">
    <property type="protein sequence ID" value="THV34578.1"/>
    <property type="molecule type" value="Genomic_DNA"/>
</dbReference>
<accession>A0A4S8PTA7</accession>
<sequence>MSVNWTIRNVVYGFIALSISAGSAIPATAEASLWMKTGSVTSQPIGHYEFCLQYVDECTTKFRSAAPPQLTQRGWQVIREINSSVNASIAPITDEDLYGKDEVWVYPTNAGDCEDYALLKRRTLIEQGFSAADLLMTVLLKPDGEGHAVVTVRTSEGDFILDNLEEQVLLWSKTPYTFLKRQASFNSGRWVTIENGEELAVGSVKE</sequence>
<dbReference type="PANTHER" id="PTHR39327">
    <property type="match status" value="1"/>
</dbReference>
<gene>
    <name evidence="1" type="ORF">FAA86_15935</name>
</gene>
<protein>
    <submittedName>
        <fullName evidence="1">Transglutaminase</fullName>
    </submittedName>
</protein>
<dbReference type="Proteomes" id="UP000307378">
    <property type="component" value="Unassembled WGS sequence"/>
</dbReference>
<reference evidence="1 2" key="1">
    <citation type="submission" date="2019-04" db="EMBL/GenBank/DDBJ databases">
        <title>genome sequence of strain W3.</title>
        <authorList>
            <person name="Gao J."/>
            <person name="Sun J."/>
        </authorList>
    </citation>
    <scope>NUCLEOTIDE SEQUENCE [LARGE SCALE GENOMIC DNA]</scope>
    <source>
        <strain evidence="1 2">W3</strain>
    </source>
</reference>
<organism evidence="1 2">
    <name type="scientific">Rhizobium rosettiformans W3</name>
    <dbReference type="NCBI Taxonomy" id="538378"/>
    <lineage>
        <taxon>Bacteria</taxon>
        <taxon>Pseudomonadati</taxon>
        <taxon>Pseudomonadota</taxon>
        <taxon>Alphaproteobacteria</taxon>
        <taxon>Hyphomicrobiales</taxon>
        <taxon>Rhizobiaceae</taxon>
        <taxon>Rhizobium/Agrobacterium group</taxon>
        <taxon>Rhizobium</taxon>
    </lineage>
</organism>
<comment type="caution">
    <text evidence="1">The sequence shown here is derived from an EMBL/GenBank/DDBJ whole genome shotgun (WGS) entry which is preliminary data.</text>
</comment>
<name>A0A4S8PTA7_9HYPH</name>
<dbReference type="InterPro" id="IPR010319">
    <property type="entry name" value="Transglutaminase-like_Cys_pept"/>
</dbReference>
<evidence type="ECO:0000313" key="1">
    <source>
        <dbReference type="EMBL" id="THV34578.1"/>
    </source>
</evidence>
<dbReference type="AlphaFoldDB" id="A0A4S8PTA7"/>
<dbReference type="Pfam" id="PF06035">
    <property type="entry name" value="Peptidase_C93"/>
    <property type="match status" value="1"/>
</dbReference>
<evidence type="ECO:0000313" key="2">
    <source>
        <dbReference type="Proteomes" id="UP000307378"/>
    </source>
</evidence>
<proteinExistence type="predicted"/>